<proteinExistence type="predicted"/>
<gene>
    <name evidence="1" type="ORF">METZ01_LOCUS355620</name>
</gene>
<dbReference type="AlphaFoldDB" id="A0A382RYK6"/>
<protein>
    <submittedName>
        <fullName evidence="1">Uncharacterized protein</fullName>
    </submittedName>
</protein>
<evidence type="ECO:0000313" key="1">
    <source>
        <dbReference type="EMBL" id="SVD02766.1"/>
    </source>
</evidence>
<reference evidence="1" key="1">
    <citation type="submission" date="2018-05" db="EMBL/GenBank/DDBJ databases">
        <authorList>
            <person name="Lanie J.A."/>
            <person name="Ng W.-L."/>
            <person name="Kazmierczak K.M."/>
            <person name="Andrzejewski T.M."/>
            <person name="Davidsen T.M."/>
            <person name="Wayne K.J."/>
            <person name="Tettelin H."/>
            <person name="Glass J.I."/>
            <person name="Rusch D."/>
            <person name="Podicherti R."/>
            <person name="Tsui H.-C.T."/>
            <person name="Winkler M.E."/>
        </authorList>
    </citation>
    <scope>NUCLEOTIDE SEQUENCE</scope>
</reference>
<accession>A0A382RYK6</accession>
<name>A0A382RYK6_9ZZZZ</name>
<dbReference type="EMBL" id="UINC01125140">
    <property type="protein sequence ID" value="SVD02766.1"/>
    <property type="molecule type" value="Genomic_DNA"/>
</dbReference>
<sequence>MMGRLRWLLHWALPVFCGATSIPVSAQLFTDRTEASSTGVLGLYSTGCSW</sequence>
<organism evidence="1">
    <name type="scientific">marine metagenome</name>
    <dbReference type="NCBI Taxonomy" id="408172"/>
    <lineage>
        <taxon>unclassified sequences</taxon>
        <taxon>metagenomes</taxon>
        <taxon>ecological metagenomes</taxon>
    </lineage>
</organism>
<feature type="non-terminal residue" evidence="1">
    <location>
        <position position="50"/>
    </location>
</feature>